<dbReference type="eggNOG" id="ENOG5033NR9">
    <property type="taxonomic scope" value="Bacteria"/>
</dbReference>
<protein>
    <recommendedName>
        <fullName evidence="3">DUF1127 family protein</fullName>
    </recommendedName>
</protein>
<dbReference type="RefSeq" id="WP_015499701.1">
    <property type="nucleotide sequence ID" value="NC_020911.1"/>
</dbReference>
<dbReference type="EMBL" id="CP003740">
    <property type="protein sequence ID" value="AGI67677.1"/>
    <property type="molecule type" value="Genomic_DNA"/>
</dbReference>
<keyword evidence="2" id="KW-1185">Reference proteome</keyword>
<reference evidence="1 2" key="1">
    <citation type="journal article" date="2013" name="PLoS ONE">
        <title>Poles Apart: Arctic and Antarctic Octadecabacter strains Share High Genome Plasticity and a New Type of Xanthorhodopsin.</title>
        <authorList>
            <person name="Vollmers J."/>
            <person name="Voget S."/>
            <person name="Dietrich S."/>
            <person name="Gollnow K."/>
            <person name="Smits M."/>
            <person name="Meyer K."/>
            <person name="Brinkhoff T."/>
            <person name="Simon M."/>
            <person name="Daniel R."/>
        </authorList>
    </citation>
    <scope>NUCLEOTIDE SEQUENCE [LARGE SCALE GENOMIC DNA]</scope>
    <source>
        <strain evidence="1 2">307</strain>
    </source>
</reference>
<dbReference type="HOGENOM" id="CLU_2524270_0_0_5"/>
<gene>
    <name evidence="1" type="ORF">OAN307_c20370</name>
</gene>
<sequence length="86" mass="9745">MKMHSNTAGSTFLWAQHALGDAVTAVGHTATRIRKSFKNLWSQIQIGRMQSVLQAMNDEQLHKIGIERSGIREYAEHLVTYEYDGL</sequence>
<dbReference type="Proteomes" id="UP000005307">
    <property type="component" value="Chromosome"/>
</dbReference>
<proteinExistence type="predicted"/>
<evidence type="ECO:0000313" key="2">
    <source>
        <dbReference type="Proteomes" id="UP000005307"/>
    </source>
</evidence>
<accession>M9R629</accession>
<dbReference type="AlphaFoldDB" id="M9R629"/>
<dbReference type="KEGG" id="oat:OAN307_c20370"/>
<name>M9R629_9RHOB</name>
<organism evidence="1 2">
    <name type="scientific">Octadecabacter antarcticus 307</name>
    <dbReference type="NCBI Taxonomy" id="391626"/>
    <lineage>
        <taxon>Bacteria</taxon>
        <taxon>Pseudomonadati</taxon>
        <taxon>Pseudomonadota</taxon>
        <taxon>Alphaproteobacteria</taxon>
        <taxon>Rhodobacterales</taxon>
        <taxon>Roseobacteraceae</taxon>
        <taxon>Octadecabacter</taxon>
    </lineage>
</organism>
<evidence type="ECO:0008006" key="3">
    <source>
        <dbReference type="Google" id="ProtNLM"/>
    </source>
</evidence>
<evidence type="ECO:0000313" key="1">
    <source>
        <dbReference type="EMBL" id="AGI67677.1"/>
    </source>
</evidence>